<gene>
    <name evidence="2" type="ORF">HCEG_02934</name>
</gene>
<feature type="compositionally biased region" description="Basic and acidic residues" evidence="1">
    <location>
        <begin position="146"/>
        <end position="155"/>
    </location>
</feature>
<dbReference type="AlphaFoldDB" id="F0UAL0"/>
<proteinExistence type="predicted"/>
<feature type="region of interest" description="Disordered" evidence="1">
    <location>
        <begin position="136"/>
        <end position="155"/>
    </location>
</feature>
<accession>F0UAL0</accession>
<sequence>MRNYVPGTTLIINYDYWVMENKREKNSVSRFWGLKEMEAEMWIIPTGTSKNCGNGGIDDSEWYQNVIMVVVMPLAPYIASFDAKLAGHRGFGGGCGLGTPVVSYAPLPMFVVDKSLRIIGKIYIKLWRWSNRGLSESQPRLSKSNKGIDSRKVVRQEDKEVKPRQGILLLFLQNASSSRIMITSWPVLLLHNASRQTGTASIRVTNLS</sequence>
<evidence type="ECO:0000313" key="3">
    <source>
        <dbReference type="Proteomes" id="UP000008142"/>
    </source>
</evidence>
<organism evidence="3">
    <name type="scientific">Ajellomyces capsulatus (strain H88)</name>
    <name type="common">Darling's disease fungus</name>
    <name type="synonym">Histoplasma capsulatum</name>
    <dbReference type="NCBI Taxonomy" id="544711"/>
    <lineage>
        <taxon>Eukaryota</taxon>
        <taxon>Fungi</taxon>
        <taxon>Dikarya</taxon>
        <taxon>Ascomycota</taxon>
        <taxon>Pezizomycotina</taxon>
        <taxon>Eurotiomycetes</taxon>
        <taxon>Eurotiomycetidae</taxon>
        <taxon>Onygenales</taxon>
        <taxon>Ajellomycetaceae</taxon>
        <taxon>Histoplasma</taxon>
    </lineage>
</organism>
<protein>
    <submittedName>
        <fullName evidence="2">Uncharacterized protein</fullName>
    </submittedName>
</protein>
<dbReference type="HOGENOM" id="CLU_1320547_0_0_1"/>
<evidence type="ECO:0000313" key="2">
    <source>
        <dbReference type="EMBL" id="EGC43719.1"/>
    </source>
</evidence>
<name>F0UAL0_AJEC8</name>
<dbReference type="Proteomes" id="UP000008142">
    <property type="component" value="Unassembled WGS sequence"/>
</dbReference>
<dbReference type="EMBL" id="DS990637">
    <property type="protein sequence ID" value="EGC43719.1"/>
    <property type="molecule type" value="Genomic_DNA"/>
</dbReference>
<evidence type="ECO:0000256" key="1">
    <source>
        <dbReference type="SAM" id="MobiDB-lite"/>
    </source>
</evidence>
<feature type="compositionally biased region" description="Polar residues" evidence="1">
    <location>
        <begin position="136"/>
        <end position="145"/>
    </location>
</feature>
<reference evidence="3" key="1">
    <citation type="submission" date="2008-07" db="EMBL/GenBank/DDBJ databases">
        <title>Annotation of Ajellomyces capsulatus strain H88.</title>
        <authorList>
            <person name="Champion M."/>
            <person name="Cuomo C."/>
            <person name="Ma L.-J."/>
            <person name="Henn M.R."/>
            <person name="Sil A."/>
            <person name="Goldman B."/>
            <person name="Young S.K."/>
            <person name="Kodira C.D."/>
            <person name="Zeng Q."/>
            <person name="Koehrsen M."/>
            <person name="Alvarado L."/>
            <person name="Berlin A."/>
            <person name="Borenstein D."/>
            <person name="Chen Z."/>
            <person name="Engels R."/>
            <person name="Freedman E."/>
            <person name="Gellesch M."/>
            <person name="Goldberg J."/>
            <person name="Griggs A."/>
            <person name="Gujja S."/>
            <person name="Heiman D."/>
            <person name="Hepburn T."/>
            <person name="Howarth C."/>
            <person name="Jen D."/>
            <person name="Larson L."/>
            <person name="Lewis B."/>
            <person name="Mehta T."/>
            <person name="Park D."/>
            <person name="Pearson M."/>
            <person name="Roberts A."/>
            <person name="Saif S."/>
            <person name="Shea T."/>
            <person name="Shenoy N."/>
            <person name="Sisk P."/>
            <person name="Stolte C."/>
            <person name="Sykes S."/>
            <person name="Walk T."/>
            <person name="White J."/>
            <person name="Yandava C."/>
            <person name="Klein B."/>
            <person name="McEwen J.G."/>
            <person name="Puccia R."/>
            <person name="Goldman G.H."/>
            <person name="Felipe M.S."/>
            <person name="Nino-Vega G."/>
            <person name="San-Blas G."/>
            <person name="Taylor J."/>
            <person name="Mendoza L."/>
            <person name="Galagan J."/>
            <person name="Nusbaum C."/>
            <person name="Birren B."/>
        </authorList>
    </citation>
    <scope>NUCLEOTIDE SEQUENCE [LARGE SCALE GENOMIC DNA]</scope>
    <source>
        <strain evidence="3">H88</strain>
    </source>
</reference>